<evidence type="ECO:0000256" key="1">
    <source>
        <dbReference type="SAM" id="Phobius"/>
    </source>
</evidence>
<sequence length="307" mass="35445">MIPLVVFSTYRGESGPDTENYIYRFHNLSDYFNSFNISSEPLISCLMYIAKLFDENNVIIFNLLYSILLCTLFIFITKRYSISRPFLLTFGVFLLIDGLTNTLRASMCYFLFVTSVCYENNSYKLRLLAFLSHVSTIILIFFHVFFKKVKIELNINGVIKLSIYIVLFGIGIFFWEYIINIFPRIADKVEAYKTLYTRSLFSGLSDIFVIGSLLLVGSVFNRTTHKEILRDIVVIIILLYILFSFASLSIGMLRVLKIIAICLSLSPMIVLSKRRIPSYIFVIIGGLYILNYLRIIYTSSGYLPYGM</sequence>
<keyword evidence="1" id="KW-0472">Membrane</keyword>
<gene>
    <name evidence="2" type="ORF">NCTC11647_02017</name>
</gene>
<reference evidence="2 3" key="1">
    <citation type="submission" date="2018-06" db="EMBL/GenBank/DDBJ databases">
        <authorList>
            <consortium name="Pathogen Informatics"/>
            <person name="Doyle S."/>
        </authorList>
    </citation>
    <scope>NUCLEOTIDE SEQUENCE [LARGE SCALE GENOMIC DNA]</scope>
    <source>
        <strain evidence="2 3">NCTC11647</strain>
    </source>
</reference>
<evidence type="ECO:0000313" key="2">
    <source>
        <dbReference type="EMBL" id="SPY28913.1"/>
    </source>
</evidence>
<dbReference type="AlphaFoldDB" id="A0A2X1WJW8"/>
<accession>A0A2X1WJW8</accession>
<feature type="transmembrane region" description="Helical" evidence="1">
    <location>
        <begin position="232"/>
        <end position="250"/>
    </location>
</feature>
<dbReference type="EMBL" id="UATL01000001">
    <property type="protein sequence ID" value="SPY28913.1"/>
    <property type="molecule type" value="Genomic_DNA"/>
</dbReference>
<keyword evidence="1" id="KW-1133">Transmembrane helix</keyword>
<feature type="transmembrane region" description="Helical" evidence="1">
    <location>
        <begin position="279"/>
        <end position="297"/>
    </location>
</feature>
<evidence type="ECO:0000313" key="3">
    <source>
        <dbReference type="Proteomes" id="UP000251647"/>
    </source>
</evidence>
<name>A0A2X1WJW8_PHODM</name>
<proteinExistence type="predicted"/>
<dbReference type="Proteomes" id="UP000251647">
    <property type="component" value="Unassembled WGS sequence"/>
</dbReference>
<feature type="transmembrane region" description="Helical" evidence="1">
    <location>
        <begin position="125"/>
        <end position="146"/>
    </location>
</feature>
<feature type="transmembrane region" description="Helical" evidence="1">
    <location>
        <begin position="158"/>
        <end position="179"/>
    </location>
</feature>
<feature type="transmembrane region" description="Helical" evidence="1">
    <location>
        <begin position="58"/>
        <end position="76"/>
    </location>
</feature>
<feature type="transmembrane region" description="Helical" evidence="1">
    <location>
        <begin position="199"/>
        <end position="220"/>
    </location>
</feature>
<dbReference type="Pfam" id="PF14897">
    <property type="entry name" value="EpsG"/>
    <property type="match status" value="1"/>
</dbReference>
<dbReference type="InterPro" id="IPR049458">
    <property type="entry name" value="EpsG-like"/>
</dbReference>
<keyword evidence="1" id="KW-0812">Transmembrane</keyword>
<organism evidence="2 3">
    <name type="scientific">Photobacterium damselae</name>
    <dbReference type="NCBI Taxonomy" id="38293"/>
    <lineage>
        <taxon>Bacteria</taxon>
        <taxon>Pseudomonadati</taxon>
        <taxon>Pseudomonadota</taxon>
        <taxon>Gammaproteobacteria</taxon>
        <taxon>Vibrionales</taxon>
        <taxon>Vibrionaceae</taxon>
        <taxon>Photobacterium</taxon>
    </lineage>
</organism>
<feature type="transmembrane region" description="Helical" evidence="1">
    <location>
        <begin position="88"/>
        <end position="113"/>
    </location>
</feature>
<evidence type="ECO:0008006" key="4">
    <source>
        <dbReference type="Google" id="ProtNLM"/>
    </source>
</evidence>
<protein>
    <recommendedName>
        <fullName evidence="4">EpsG family protein</fullName>
    </recommendedName>
</protein>